<gene>
    <name evidence="2" type="ORF">GCM10011358_09270</name>
</gene>
<accession>A0ABQ1QGM1</accession>
<dbReference type="Pfam" id="PF01047">
    <property type="entry name" value="MarR"/>
    <property type="match status" value="1"/>
</dbReference>
<dbReference type="RefSeq" id="WP_188526423.1">
    <property type="nucleotide sequence ID" value="NZ_BMGI01000001.1"/>
</dbReference>
<feature type="domain" description="HTH marR-type" evidence="1">
    <location>
        <begin position="22"/>
        <end position="154"/>
    </location>
</feature>
<evidence type="ECO:0000259" key="1">
    <source>
        <dbReference type="PROSITE" id="PS50995"/>
    </source>
</evidence>
<protein>
    <recommendedName>
        <fullName evidence="1">HTH marR-type domain-containing protein</fullName>
    </recommendedName>
</protein>
<dbReference type="PANTHER" id="PTHR33164">
    <property type="entry name" value="TRANSCRIPTIONAL REGULATOR, MARR FAMILY"/>
    <property type="match status" value="1"/>
</dbReference>
<dbReference type="InterPro" id="IPR000835">
    <property type="entry name" value="HTH_MarR-typ"/>
</dbReference>
<name>A0ABQ1QGM1_9RHOB</name>
<proteinExistence type="predicted"/>
<organism evidence="2 3">
    <name type="scientific">Sinisalibacter lacisalsi</name>
    <dbReference type="NCBI Taxonomy" id="1526570"/>
    <lineage>
        <taxon>Bacteria</taxon>
        <taxon>Pseudomonadati</taxon>
        <taxon>Pseudomonadota</taxon>
        <taxon>Alphaproteobacteria</taxon>
        <taxon>Rhodobacterales</taxon>
        <taxon>Roseobacteraceae</taxon>
        <taxon>Sinisalibacter</taxon>
    </lineage>
</organism>
<keyword evidence="3" id="KW-1185">Reference proteome</keyword>
<evidence type="ECO:0000313" key="3">
    <source>
        <dbReference type="Proteomes" id="UP000617355"/>
    </source>
</evidence>
<dbReference type="SUPFAM" id="SSF46785">
    <property type="entry name" value="Winged helix' DNA-binding domain"/>
    <property type="match status" value="1"/>
</dbReference>
<dbReference type="EMBL" id="BMGI01000001">
    <property type="protein sequence ID" value="GGD27089.1"/>
    <property type="molecule type" value="Genomic_DNA"/>
</dbReference>
<dbReference type="PROSITE" id="PS50995">
    <property type="entry name" value="HTH_MARR_2"/>
    <property type="match status" value="1"/>
</dbReference>
<dbReference type="InterPro" id="IPR036388">
    <property type="entry name" value="WH-like_DNA-bd_sf"/>
</dbReference>
<evidence type="ECO:0000313" key="2">
    <source>
        <dbReference type="EMBL" id="GGD27089.1"/>
    </source>
</evidence>
<dbReference type="InterPro" id="IPR036390">
    <property type="entry name" value="WH_DNA-bd_sf"/>
</dbReference>
<dbReference type="PANTHER" id="PTHR33164:SF89">
    <property type="entry name" value="MARR FAMILY REGULATORY PROTEIN"/>
    <property type="match status" value="1"/>
</dbReference>
<dbReference type="Gene3D" id="1.10.10.10">
    <property type="entry name" value="Winged helix-like DNA-binding domain superfamily/Winged helix DNA-binding domain"/>
    <property type="match status" value="1"/>
</dbReference>
<dbReference type="InterPro" id="IPR039422">
    <property type="entry name" value="MarR/SlyA-like"/>
</dbReference>
<dbReference type="SMART" id="SM00347">
    <property type="entry name" value="HTH_MARR"/>
    <property type="match status" value="1"/>
</dbReference>
<comment type="caution">
    <text evidence="2">The sequence shown here is derived from an EMBL/GenBank/DDBJ whole genome shotgun (WGS) entry which is preliminary data.</text>
</comment>
<dbReference type="PRINTS" id="PR00598">
    <property type="entry name" value="HTHMARR"/>
</dbReference>
<reference evidence="3" key="1">
    <citation type="journal article" date="2019" name="Int. J. Syst. Evol. Microbiol.">
        <title>The Global Catalogue of Microorganisms (GCM) 10K type strain sequencing project: providing services to taxonomists for standard genome sequencing and annotation.</title>
        <authorList>
            <consortium name="The Broad Institute Genomics Platform"/>
            <consortium name="The Broad Institute Genome Sequencing Center for Infectious Disease"/>
            <person name="Wu L."/>
            <person name="Ma J."/>
        </authorList>
    </citation>
    <scope>NUCLEOTIDE SEQUENCE [LARGE SCALE GENOMIC DNA]</scope>
    <source>
        <strain evidence="3">CGMCC 1.12922</strain>
    </source>
</reference>
<dbReference type="Proteomes" id="UP000617355">
    <property type="component" value="Unassembled WGS sequence"/>
</dbReference>
<sequence>MARDAAVKTAPPASAISDATLREFTGYNMKRAFMVIQADVTRTLEPFGLRMVTYSALAIVGDNPGLSQTQLAAALAIERPNLVVIVDELEGRDLVNRDRVPTDRRTYALRLTTEGARLLARATEAVRGHEARMIKGIGKADEATLIACLNQIEASDTGRS</sequence>